<accession>A0A852VSY8</accession>
<keyword evidence="2" id="KW-1185">Reference proteome</keyword>
<proteinExistence type="predicted"/>
<gene>
    <name evidence="1" type="ORF">BJY20_002420</name>
</gene>
<dbReference type="AlphaFoldDB" id="A0A852VSY8"/>
<sequence length="321" mass="35656">MVFKQAFQRLPPVARRDAVIEALLVERGQASFFYKLREAKRVRQLQSPQDAPAPVWELNNKASGYDFAHSHGVPIPRVYGQYADTADIDWTAAPAEFVIKMTQGTAAQAVWPLVRERDGYRDLLNGAPDVISPDDLALRIDALHHDEDATILMEELLPAPGNSTLRVPPDYKLLCFHGVVGLITVIGRTQRSGKRLGSRHFATDGTDLGNAVVDTLTNTRLPPPVHLKELIAAGETLSAAIHSPFVRVDMYDTAKGIFFGEITPDPGGNHVMREDVDRYLGSLWESAQHQLEQQAISVDIRKPVYGHHERRFPVVPLRAVP</sequence>
<name>A0A852VSY8_9MICO</name>
<dbReference type="RefSeq" id="WP_185991781.1">
    <property type="nucleotide sequence ID" value="NZ_JACCAE010000001.1"/>
</dbReference>
<reference evidence="1 2" key="1">
    <citation type="submission" date="2020-07" db="EMBL/GenBank/DDBJ databases">
        <title>Sequencing the genomes of 1000 actinobacteria strains.</title>
        <authorList>
            <person name="Klenk H.-P."/>
        </authorList>
    </citation>
    <scope>NUCLEOTIDE SEQUENCE [LARGE SCALE GENOMIC DNA]</scope>
    <source>
        <strain evidence="1 2">DSM 26154</strain>
    </source>
</reference>
<organism evidence="1 2">
    <name type="scientific">Janibacter cremeus</name>
    <dbReference type="NCBI Taxonomy" id="1285192"/>
    <lineage>
        <taxon>Bacteria</taxon>
        <taxon>Bacillati</taxon>
        <taxon>Actinomycetota</taxon>
        <taxon>Actinomycetes</taxon>
        <taxon>Micrococcales</taxon>
        <taxon>Intrasporangiaceae</taxon>
        <taxon>Janibacter</taxon>
    </lineage>
</organism>
<dbReference type="Proteomes" id="UP000554054">
    <property type="component" value="Unassembled WGS sequence"/>
</dbReference>
<evidence type="ECO:0000313" key="1">
    <source>
        <dbReference type="EMBL" id="NYF99028.1"/>
    </source>
</evidence>
<evidence type="ECO:0000313" key="2">
    <source>
        <dbReference type="Proteomes" id="UP000554054"/>
    </source>
</evidence>
<dbReference type="Pfam" id="PF14305">
    <property type="entry name" value="ATPgrasp_TupA"/>
    <property type="match status" value="1"/>
</dbReference>
<dbReference type="InterPro" id="IPR029465">
    <property type="entry name" value="ATPgrasp_TupA"/>
</dbReference>
<protein>
    <recommendedName>
        <fullName evidence="3">Alpha-L-glutamate ligase-related protein ATP-grasp domain-containing protein</fullName>
    </recommendedName>
</protein>
<evidence type="ECO:0008006" key="3">
    <source>
        <dbReference type="Google" id="ProtNLM"/>
    </source>
</evidence>
<comment type="caution">
    <text evidence="1">The sequence shown here is derived from an EMBL/GenBank/DDBJ whole genome shotgun (WGS) entry which is preliminary data.</text>
</comment>
<dbReference type="EMBL" id="JACCAE010000001">
    <property type="protein sequence ID" value="NYF99028.1"/>
    <property type="molecule type" value="Genomic_DNA"/>
</dbReference>